<dbReference type="SUPFAM" id="SSF53795">
    <property type="entry name" value="PEP carboxykinase-like"/>
    <property type="match status" value="1"/>
</dbReference>
<evidence type="ECO:0000313" key="17">
    <source>
        <dbReference type="EMBL" id="PPK81028.1"/>
    </source>
</evidence>
<evidence type="ECO:0000313" key="18">
    <source>
        <dbReference type="Proteomes" id="UP000237749"/>
    </source>
</evidence>
<organism evidence="17 18">
    <name type="scientific">Lacrimispora xylanisolvens</name>
    <dbReference type="NCBI Taxonomy" id="384636"/>
    <lineage>
        <taxon>Bacteria</taxon>
        <taxon>Bacillati</taxon>
        <taxon>Bacillota</taxon>
        <taxon>Clostridia</taxon>
        <taxon>Lachnospirales</taxon>
        <taxon>Lachnospiraceae</taxon>
        <taxon>Lacrimispora</taxon>
    </lineage>
</organism>
<comment type="miscellaneous">
    <text evidence="14">Both phosphorylation and phosphorolysis are carried out by the same active site and suggest a common mechanism for both reactions.</text>
</comment>
<evidence type="ECO:0000256" key="5">
    <source>
        <dbReference type="ARBA" id="ARBA00022679"/>
    </source>
</evidence>
<dbReference type="PANTHER" id="PTHR30305">
    <property type="entry name" value="PROTEIN YJDM-RELATED"/>
    <property type="match status" value="1"/>
</dbReference>
<keyword evidence="7 14" id="KW-0547">Nucleotide-binding</keyword>
<evidence type="ECO:0000256" key="13">
    <source>
        <dbReference type="ARBA" id="ARBA00047657"/>
    </source>
</evidence>
<dbReference type="InterPro" id="IPR011104">
    <property type="entry name" value="Hpr_kin/Pase_C"/>
</dbReference>
<comment type="similarity">
    <text evidence="3 14">Belongs to the HPrK/P family.</text>
</comment>
<evidence type="ECO:0000256" key="12">
    <source>
        <dbReference type="ARBA" id="ARBA00023277"/>
    </source>
</evidence>
<keyword evidence="11 14" id="KW-0511">Multifunctional enzyme</keyword>
<dbReference type="AlphaFoldDB" id="A0A2S6HTN3"/>
<feature type="active site" evidence="14">
    <location>
        <position position="160"/>
    </location>
</feature>
<dbReference type="InterPro" id="IPR003755">
    <property type="entry name" value="HPr(Ser)_kin/Pase"/>
</dbReference>
<evidence type="ECO:0000256" key="14">
    <source>
        <dbReference type="HAMAP-Rule" id="MF_01249"/>
    </source>
</evidence>
<sequence>MHGVAITDLIEKMNLRNMTPEIDAEKIVLSHPDVNRPALQLTGFFDHFDNERVQIIGYVEQEYINQMNHERKMEMYDKLLSYQIPCLVYSRSQNPDEDMLALCNHYGIPCLVSDKTTSDLMAEVIRWLKVKLAPCISIHGVLVDVFGEGVLIMGESGIGKSEAALELIKRGHRLVTDDVVEIRKVSDDTLIGSAPEITRHFIELRGIGIIDVKTLFGVESVKDTQAIDMVIKLEDWDKDKEYDRLGIEDNYTEFLGNQVVCHSIPVRPGRNLAIIVESAAVNYRQKKMGYNAAQELYNRVQANLSRKQDD</sequence>
<feature type="binding site" evidence="14">
    <location>
        <begin position="154"/>
        <end position="161"/>
    </location>
    <ligand>
        <name>ATP</name>
        <dbReference type="ChEBI" id="CHEBI:30616"/>
    </ligand>
</feature>
<feature type="active site" evidence="14">
    <location>
        <position position="244"/>
    </location>
</feature>
<dbReference type="GO" id="GO:0006109">
    <property type="term" value="P:regulation of carbohydrate metabolic process"/>
    <property type="evidence" value="ECO:0007669"/>
    <property type="project" value="UniProtKB-UniRule"/>
</dbReference>
<comment type="catalytic activity">
    <reaction evidence="1 14">
        <text>[HPr protein]-L-serine + ATP = [HPr protein]-O-phospho-L-serine + ADP + H(+)</text>
        <dbReference type="Rhea" id="RHEA:46600"/>
        <dbReference type="Rhea" id="RHEA-COMP:11602"/>
        <dbReference type="Rhea" id="RHEA-COMP:11603"/>
        <dbReference type="ChEBI" id="CHEBI:15378"/>
        <dbReference type="ChEBI" id="CHEBI:29999"/>
        <dbReference type="ChEBI" id="CHEBI:30616"/>
        <dbReference type="ChEBI" id="CHEBI:83421"/>
        <dbReference type="ChEBI" id="CHEBI:456216"/>
    </reaction>
</comment>
<dbReference type="EC" id="2.7.11.-" evidence="14"/>
<dbReference type="Gene3D" id="3.40.1390.20">
    <property type="entry name" value="HprK N-terminal domain-like"/>
    <property type="match status" value="1"/>
</dbReference>
<feature type="binding site" evidence="14">
    <location>
        <position position="203"/>
    </location>
    <ligand>
        <name>Mg(2+)</name>
        <dbReference type="ChEBI" id="CHEBI:18420"/>
    </ligand>
</feature>
<evidence type="ECO:0000256" key="2">
    <source>
        <dbReference type="ARBA" id="ARBA00001946"/>
    </source>
</evidence>
<feature type="domain" description="HPr(Ser) kinase/phosphorylase N-terminal" evidence="15">
    <location>
        <begin position="4"/>
        <end position="128"/>
    </location>
</feature>
<dbReference type="RefSeq" id="WP_104437011.1">
    <property type="nucleotide sequence ID" value="NZ_PTJA01000005.1"/>
</dbReference>
<feature type="active site" description="Proton acceptor; for phosphorylation activity. Proton donor; for dephosphorylation activity" evidence="14">
    <location>
        <position position="178"/>
    </location>
</feature>
<dbReference type="GO" id="GO:0004712">
    <property type="term" value="F:protein serine/threonine/tyrosine kinase activity"/>
    <property type="evidence" value="ECO:0007669"/>
    <property type="project" value="UniProtKB-UniRule"/>
</dbReference>
<keyword evidence="6 14" id="KW-0479">Metal-binding</keyword>
<dbReference type="HAMAP" id="MF_01249">
    <property type="entry name" value="HPr_kinase"/>
    <property type="match status" value="1"/>
</dbReference>
<feature type="domain" description="HPr kinase/phosphorylase C-terminal" evidence="16">
    <location>
        <begin position="131"/>
        <end position="299"/>
    </location>
</feature>
<proteinExistence type="inferred from homology"/>
<evidence type="ECO:0000256" key="7">
    <source>
        <dbReference type="ARBA" id="ARBA00022741"/>
    </source>
</evidence>
<reference evidence="17 18" key="1">
    <citation type="submission" date="2018-02" db="EMBL/GenBank/DDBJ databases">
        <title>Genomic Encyclopedia of Archaeal and Bacterial Type Strains, Phase II (KMG-II): from individual species to whole genera.</title>
        <authorList>
            <person name="Goeker M."/>
        </authorList>
    </citation>
    <scope>NUCLEOTIDE SEQUENCE [LARGE SCALE GENOMIC DNA]</scope>
    <source>
        <strain evidence="17 18">DSM 3808</strain>
    </source>
</reference>
<dbReference type="EMBL" id="PTJA01000005">
    <property type="protein sequence ID" value="PPK81028.1"/>
    <property type="molecule type" value="Genomic_DNA"/>
</dbReference>
<evidence type="ECO:0000256" key="10">
    <source>
        <dbReference type="ARBA" id="ARBA00022842"/>
    </source>
</evidence>
<keyword evidence="9 14" id="KW-0067">ATP-binding</keyword>
<dbReference type="Gene3D" id="3.40.50.300">
    <property type="entry name" value="P-loop containing nucleotide triphosphate hydrolases"/>
    <property type="match status" value="1"/>
</dbReference>
<evidence type="ECO:0000256" key="11">
    <source>
        <dbReference type="ARBA" id="ARBA00023268"/>
    </source>
</evidence>
<keyword evidence="8 14" id="KW-0418">Kinase</keyword>
<comment type="domain">
    <text evidence="14">The Walker A ATP-binding motif also binds Pi and PPi.</text>
</comment>
<protein>
    <recommendedName>
        <fullName evidence="14">HPr kinase/phosphorylase</fullName>
        <shortName evidence="14">HPrK/P</shortName>
        <ecNumber evidence="14">2.7.11.-</ecNumber>
        <ecNumber evidence="14">2.7.4.-</ecNumber>
    </recommendedName>
    <alternativeName>
        <fullName evidence="14">HPr(Ser) kinase/phosphorylase</fullName>
    </alternativeName>
</protein>
<evidence type="ECO:0000256" key="3">
    <source>
        <dbReference type="ARBA" id="ARBA00006883"/>
    </source>
</evidence>
<evidence type="ECO:0000259" key="16">
    <source>
        <dbReference type="Pfam" id="PF07475"/>
    </source>
</evidence>
<dbReference type="InterPro" id="IPR011126">
    <property type="entry name" value="Hpr_kin/Pase_Hpr_N"/>
</dbReference>
<feature type="binding site" evidence="14">
    <location>
        <position position="161"/>
    </location>
    <ligand>
        <name>Mg(2+)</name>
        <dbReference type="ChEBI" id="CHEBI:18420"/>
    </ligand>
</feature>
<keyword evidence="4 14" id="KW-0723">Serine/threonine-protein kinase</keyword>
<evidence type="ECO:0000259" key="15">
    <source>
        <dbReference type="Pfam" id="PF02603"/>
    </source>
</evidence>
<evidence type="ECO:0000256" key="6">
    <source>
        <dbReference type="ARBA" id="ARBA00022723"/>
    </source>
</evidence>
<dbReference type="CDD" id="cd01918">
    <property type="entry name" value="HprK_C"/>
    <property type="match status" value="1"/>
</dbReference>
<name>A0A2S6HTN3_9FIRM</name>
<dbReference type="GO" id="GO:0000287">
    <property type="term" value="F:magnesium ion binding"/>
    <property type="evidence" value="ECO:0007669"/>
    <property type="project" value="UniProtKB-UniRule"/>
</dbReference>
<dbReference type="FunFam" id="3.40.50.300:FF:000174">
    <property type="entry name" value="HPr kinase/phosphorylase"/>
    <property type="match status" value="1"/>
</dbReference>
<keyword evidence="10 14" id="KW-0460">Magnesium</keyword>
<comment type="caution">
    <text evidence="17">The sequence shown here is derived from an EMBL/GenBank/DDBJ whole genome shotgun (WGS) entry which is preliminary data.</text>
</comment>
<dbReference type="Pfam" id="PF07475">
    <property type="entry name" value="Hpr_kinase_C"/>
    <property type="match status" value="1"/>
</dbReference>
<dbReference type="PANTHER" id="PTHR30305:SF1">
    <property type="entry name" value="HPR KINASE_PHOSPHORYLASE"/>
    <property type="match status" value="1"/>
</dbReference>
<dbReference type="GO" id="GO:0005524">
    <property type="term" value="F:ATP binding"/>
    <property type="evidence" value="ECO:0007669"/>
    <property type="project" value="UniProtKB-UniRule"/>
</dbReference>
<feature type="active site" evidence="14">
    <location>
        <position position="139"/>
    </location>
</feature>
<feature type="region of interest" description="Important for the catalytic mechanism of both phosphorylation and dephosphorylation" evidence="14">
    <location>
        <begin position="202"/>
        <end position="211"/>
    </location>
</feature>
<comment type="subunit">
    <text evidence="14">Homohexamer.</text>
</comment>
<dbReference type="InterPro" id="IPR027417">
    <property type="entry name" value="P-loop_NTPase"/>
</dbReference>
<dbReference type="OrthoDB" id="9778803at2"/>
<keyword evidence="5 14" id="KW-0808">Transferase</keyword>
<keyword evidence="18" id="KW-1185">Reference proteome</keyword>
<evidence type="ECO:0000256" key="8">
    <source>
        <dbReference type="ARBA" id="ARBA00022777"/>
    </source>
</evidence>
<evidence type="ECO:0000256" key="9">
    <source>
        <dbReference type="ARBA" id="ARBA00022840"/>
    </source>
</evidence>
<dbReference type="NCBIfam" id="TIGR00679">
    <property type="entry name" value="hpr-ser"/>
    <property type="match status" value="1"/>
</dbReference>
<accession>A0A2S6HTN3</accession>
<keyword evidence="12 14" id="KW-0119">Carbohydrate metabolism</keyword>
<dbReference type="GO" id="GO:0004674">
    <property type="term" value="F:protein serine/threonine kinase activity"/>
    <property type="evidence" value="ECO:0007669"/>
    <property type="project" value="UniProtKB-KW"/>
</dbReference>
<dbReference type="EC" id="2.7.4.-" evidence="14"/>
<feature type="region of interest" description="Important for the catalytic mechanism of dephosphorylation" evidence="14">
    <location>
        <begin position="265"/>
        <end position="270"/>
    </location>
</feature>
<dbReference type="Proteomes" id="UP000237749">
    <property type="component" value="Unassembled WGS sequence"/>
</dbReference>
<comment type="catalytic activity">
    <reaction evidence="13 14">
        <text>[HPr protein]-O-phospho-L-serine + phosphate + H(+) = [HPr protein]-L-serine + diphosphate</text>
        <dbReference type="Rhea" id="RHEA:46604"/>
        <dbReference type="Rhea" id="RHEA-COMP:11602"/>
        <dbReference type="Rhea" id="RHEA-COMP:11603"/>
        <dbReference type="ChEBI" id="CHEBI:15378"/>
        <dbReference type="ChEBI" id="CHEBI:29999"/>
        <dbReference type="ChEBI" id="CHEBI:33019"/>
        <dbReference type="ChEBI" id="CHEBI:43474"/>
        <dbReference type="ChEBI" id="CHEBI:83421"/>
    </reaction>
</comment>
<comment type="cofactor">
    <cofactor evidence="2 14">
        <name>Mg(2+)</name>
        <dbReference type="ChEBI" id="CHEBI:18420"/>
    </cofactor>
</comment>
<dbReference type="SUPFAM" id="SSF75138">
    <property type="entry name" value="HprK N-terminal domain-like"/>
    <property type="match status" value="1"/>
</dbReference>
<dbReference type="InterPro" id="IPR028979">
    <property type="entry name" value="Ser_kin/Pase_Hpr-like_N_sf"/>
</dbReference>
<dbReference type="Pfam" id="PF02603">
    <property type="entry name" value="Hpr_kinase_N"/>
    <property type="match status" value="1"/>
</dbReference>
<evidence type="ECO:0000256" key="4">
    <source>
        <dbReference type="ARBA" id="ARBA00022527"/>
    </source>
</evidence>
<comment type="function">
    <text evidence="14">Catalyzes the ATP- as well as the pyrophosphate-dependent phosphorylation of a specific serine residue in HPr, a phosphocarrier protein of the phosphoenolpyruvate-dependent sugar phosphotransferase system (PTS). HprK/P also catalyzes the pyrophosphate-producing, inorganic phosphate-dependent dephosphorylation (phosphorolysis) of seryl-phosphorylated HPr (P-Ser-HPr). The two antagonistic activities of HprK/P are regulated by several intracellular metabolites, which change their concentration in response to the absence or presence of rapidly metabolisable carbon sources (glucose, fructose, etc.) in the growth medium. Therefore, by controlling the phosphorylation state of HPr, HPrK/P is a sensor enzyme that plays a major role in the regulation of carbon metabolism and sugar transport: it mediates carbon catabolite repression (CCR), and regulates PTS-catalyzed carbohydrate uptake and inducer exclusion.</text>
</comment>
<dbReference type="GO" id="GO:0000155">
    <property type="term" value="F:phosphorelay sensor kinase activity"/>
    <property type="evidence" value="ECO:0007669"/>
    <property type="project" value="InterPro"/>
</dbReference>
<evidence type="ECO:0000256" key="1">
    <source>
        <dbReference type="ARBA" id="ARBA00001120"/>
    </source>
</evidence>
<gene>
    <name evidence="14" type="primary">hprK</name>
    <name evidence="17" type="ORF">BXY41_105247</name>
</gene>